<organism evidence="1 2">
    <name type="scientific">Leptolyngbya boryana NIES-2135</name>
    <dbReference type="NCBI Taxonomy" id="1973484"/>
    <lineage>
        <taxon>Bacteria</taxon>
        <taxon>Bacillati</taxon>
        <taxon>Cyanobacteriota</taxon>
        <taxon>Cyanophyceae</taxon>
        <taxon>Leptolyngbyales</taxon>
        <taxon>Leptolyngbyaceae</taxon>
        <taxon>Leptolyngbya group</taxon>
        <taxon>Leptolyngbya</taxon>
    </lineage>
</organism>
<evidence type="ECO:0008006" key="3">
    <source>
        <dbReference type="Google" id="ProtNLM"/>
    </source>
</evidence>
<evidence type="ECO:0000313" key="2">
    <source>
        <dbReference type="Proteomes" id="UP000217895"/>
    </source>
</evidence>
<dbReference type="AlphaFoldDB" id="A0A1Z4JNK4"/>
<sequence>MQPYQPIRCDLYDELVLLAMRHQSCTIVYQDAAHQKIVLEAQIVDVYSQNKQEFLRLQSGTILRLDTLVQVNQLKFKDGSGDFGNF</sequence>
<dbReference type="InterPro" id="IPR038626">
    <property type="entry name" value="Rof-like_sf"/>
</dbReference>
<reference evidence="1 2" key="1">
    <citation type="submission" date="2017-06" db="EMBL/GenBank/DDBJ databases">
        <title>Genome sequencing of cyanobaciteial culture collection at National Institute for Environmental Studies (NIES).</title>
        <authorList>
            <person name="Hirose Y."/>
            <person name="Shimura Y."/>
            <person name="Fujisawa T."/>
            <person name="Nakamura Y."/>
            <person name="Kawachi M."/>
        </authorList>
    </citation>
    <scope>NUCLEOTIDE SEQUENCE [LARGE SCALE GENOMIC DNA]</scope>
    <source>
        <strain evidence="1 2">NIES-2135</strain>
    </source>
</reference>
<dbReference type="SUPFAM" id="SSF101744">
    <property type="entry name" value="Rof/RNase P subunit-like"/>
    <property type="match status" value="1"/>
</dbReference>
<dbReference type="EMBL" id="AP018203">
    <property type="protein sequence ID" value="BAY58334.1"/>
    <property type="molecule type" value="Genomic_DNA"/>
</dbReference>
<proteinExistence type="predicted"/>
<dbReference type="Gene3D" id="2.30.30.400">
    <property type="entry name" value="Rof-like"/>
    <property type="match status" value="1"/>
</dbReference>
<keyword evidence="2" id="KW-1185">Reference proteome</keyword>
<dbReference type="InterPro" id="IPR023534">
    <property type="entry name" value="Rof/RNase_P-like"/>
</dbReference>
<dbReference type="Proteomes" id="UP000217895">
    <property type="component" value="Chromosome"/>
</dbReference>
<gene>
    <name evidence="1" type="ORF">NIES2135_52070</name>
</gene>
<name>A0A1Z4JNK4_LEPBY</name>
<protein>
    <recommendedName>
        <fullName evidence="3">Transcriptional antiterminator, Rof</fullName>
    </recommendedName>
</protein>
<evidence type="ECO:0000313" key="1">
    <source>
        <dbReference type="EMBL" id="BAY58334.1"/>
    </source>
</evidence>
<accession>A0A1Z4JNK4</accession>